<reference evidence="1" key="1">
    <citation type="submission" date="2014-11" db="EMBL/GenBank/DDBJ databases">
        <authorList>
            <person name="Amaro Gonzalez C."/>
        </authorList>
    </citation>
    <scope>NUCLEOTIDE SEQUENCE</scope>
</reference>
<sequence length="50" mass="5672">MVLDFSHSSSFCDCIELGMSIPQYLSKNKLITATLRLWGQCISNMKPLHL</sequence>
<accession>A0A0E9PLH4</accession>
<proteinExistence type="predicted"/>
<dbReference type="AlphaFoldDB" id="A0A0E9PLH4"/>
<organism evidence="1">
    <name type="scientific">Anguilla anguilla</name>
    <name type="common">European freshwater eel</name>
    <name type="synonym">Muraena anguilla</name>
    <dbReference type="NCBI Taxonomy" id="7936"/>
    <lineage>
        <taxon>Eukaryota</taxon>
        <taxon>Metazoa</taxon>
        <taxon>Chordata</taxon>
        <taxon>Craniata</taxon>
        <taxon>Vertebrata</taxon>
        <taxon>Euteleostomi</taxon>
        <taxon>Actinopterygii</taxon>
        <taxon>Neopterygii</taxon>
        <taxon>Teleostei</taxon>
        <taxon>Anguilliformes</taxon>
        <taxon>Anguillidae</taxon>
        <taxon>Anguilla</taxon>
    </lineage>
</organism>
<evidence type="ECO:0000313" key="1">
    <source>
        <dbReference type="EMBL" id="JAH05152.1"/>
    </source>
</evidence>
<protein>
    <submittedName>
        <fullName evidence="1">Uncharacterized protein</fullName>
    </submittedName>
</protein>
<name>A0A0E9PLH4_ANGAN</name>
<dbReference type="EMBL" id="GBXM01103425">
    <property type="protein sequence ID" value="JAH05152.1"/>
    <property type="molecule type" value="Transcribed_RNA"/>
</dbReference>
<reference evidence="1" key="2">
    <citation type="journal article" date="2015" name="Fish Shellfish Immunol.">
        <title>Early steps in the European eel (Anguilla anguilla)-Vibrio vulnificus interaction in the gills: Role of the RtxA13 toxin.</title>
        <authorList>
            <person name="Callol A."/>
            <person name="Pajuelo D."/>
            <person name="Ebbesson L."/>
            <person name="Teles M."/>
            <person name="MacKenzie S."/>
            <person name="Amaro C."/>
        </authorList>
    </citation>
    <scope>NUCLEOTIDE SEQUENCE</scope>
</reference>